<proteinExistence type="predicted"/>
<evidence type="ECO:0000313" key="2">
    <source>
        <dbReference type="Proteomes" id="UP001189624"/>
    </source>
</evidence>
<dbReference type="AlphaFoldDB" id="A0AA86VJS1"/>
<dbReference type="Gramene" id="rna-AYBTSS11_LOCUS22906">
    <property type="protein sequence ID" value="CAJ1970912.1"/>
    <property type="gene ID" value="gene-AYBTSS11_LOCUS22906"/>
</dbReference>
<keyword evidence="2" id="KW-1185">Reference proteome</keyword>
<dbReference type="EMBL" id="OY731405">
    <property type="protein sequence ID" value="CAJ1970912.1"/>
    <property type="molecule type" value="Genomic_DNA"/>
</dbReference>
<dbReference type="Proteomes" id="UP001189624">
    <property type="component" value="Chromosome 8"/>
</dbReference>
<reference evidence="1" key="1">
    <citation type="submission" date="2023-10" db="EMBL/GenBank/DDBJ databases">
        <authorList>
            <person name="Domelevo Entfellner J.-B."/>
        </authorList>
    </citation>
    <scope>NUCLEOTIDE SEQUENCE</scope>
</reference>
<accession>A0AA86VJS1</accession>
<organism evidence="1 2">
    <name type="scientific">Sphenostylis stenocarpa</name>
    <dbReference type="NCBI Taxonomy" id="92480"/>
    <lineage>
        <taxon>Eukaryota</taxon>
        <taxon>Viridiplantae</taxon>
        <taxon>Streptophyta</taxon>
        <taxon>Embryophyta</taxon>
        <taxon>Tracheophyta</taxon>
        <taxon>Spermatophyta</taxon>
        <taxon>Magnoliopsida</taxon>
        <taxon>eudicotyledons</taxon>
        <taxon>Gunneridae</taxon>
        <taxon>Pentapetalae</taxon>
        <taxon>rosids</taxon>
        <taxon>fabids</taxon>
        <taxon>Fabales</taxon>
        <taxon>Fabaceae</taxon>
        <taxon>Papilionoideae</taxon>
        <taxon>50 kb inversion clade</taxon>
        <taxon>NPAAA clade</taxon>
        <taxon>indigoferoid/millettioid clade</taxon>
        <taxon>Phaseoleae</taxon>
        <taxon>Sphenostylis</taxon>
    </lineage>
</organism>
<name>A0AA86VJS1_9FABA</name>
<sequence length="142" mass="15929">MVLCSITLRTINTASDMSLWVTHSSLMIEERLHQWGTIRMDPDSHVRSHPQFISCTFRFGSCYYLLLPQHKQEATQRKLETEKDSQNQKLIIGNGGAGCAMTAAPNAEDGGALKVKEEPGDTHCHTHETPLISYPFFQSNPL</sequence>
<protein>
    <submittedName>
        <fullName evidence="1">Uncharacterized protein</fullName>
    </submittedName>
</protein>
<evidence type="ECO:0000313" key="1">
    <source>
        <dbReference type="EMBL" id="CAJ1970912.1"/>
    </source>
</evidence>
<gene>
    <name evidence="1" type="ORF">AYBTSS11_LOCUS22906</name>
</gene>